<reference evidence="3 4" key="1">
    <citation type="submission" date="2021-12" db="EMBL/GenBank/DDBJ databases">
        <title>Genome sequencing of bacteria with rrn-lacking chromosome and rrn-plasmid.</title>
        <authorList>
            <person name="Anda M."/>
            <person name="Iwasaki W."/>
        </authorList>
    </citation>
    <scope>NUCLEOTIDE SEQUENCE [LARGE SCALE GENOMIC DNA]</scope>
    <source>
        <strain evidence="3 4">NBRC 15940</strain>
    </source>
</reference>
<dbReference type="InterPro" id="IPR013783">
    <property type="entry name" value="Ig-like_fold"/>
</dbReference>
<proteinExistence type="predicted"/>
<dbReference type="RefSeq" id="WP_338236022.1">
    <property type="nucleotide sequence ID" value="NZ_BQKE01000001.1"/>
</dbReference>
<dbReference type="Pfam" id="PF19081">
    <property type="entry name" value="Ig_7"/>
    <property type="match status" value="1"/>
</dbReference>
<organism evidence="3 4">
    <name type="scientific">Persicobacter diffluens</name>
    <dbReference type="NCBI Taxonomy" id="981"/>
    <lineage>
        <taxon>Bacteria</taxon>
        <taxon>Pseudomonadati</taxon>
        <taxon>Bacteroidota</taxon>
        <taxon>Cytophagia</taxon>
        <taxon>Cytophagales</taxon>
        <taxon>Persicobacteraceae</taxon>
        <taxon>Persicobacter</taxon>
    </lineage>
</organism>
<sequence length="4369" mass="452955">MKNIYLFLFLSFFGISNAIGQCLSIDVSNSEDITCFGGADGKIKVNVTGTGPFRYKLFISSAAGDFDIADFPGETATEFEFSLAAGTVDPMFGGIYANLTYTVRVQSSDILDIPGGCFNNLTKNISLSQPPLLVPERAGFILEDNNNCTPTYDGAIKNIIANGGTPPYTVDLNGPQADSQSGVGANTAIEFLQLIHGTYSLTFTDANGCIVSEQDLVVGDARNINVPLLDANSKTVCFADPIPTFTATIDATGTGINWYSDAAGTNLIATGVTFNPATDGGAGAVNTYTYYVTQENTVTGCESDPEPFTLVINELPTLTLSAISVDACDNFDLQSLITDFDGANTYEYYLGDPDASGTLLPGSTVSDLGTNTYYIKVENGYSCTVKEAVEVTIDETPTADAGDPGQVCQVDIPGNTFAFTTSSLTGTGATGNWTHDGNGAFNAYDPADPSTAVYTFALGDETLSQITFTLTVSSPNGNCAPVTDQVIVQINATPIVDAGTDQTVCSNEVVALDGSFSGGATGITWTTSGDGIFDDVSDPKSNYTLGVNDISSGSVTLTMTSNVNGSCDAVTDDVVIDIELAPIADAGSDQDICAGSDVTLAGAISGGATSATWSTAGDGSFNDATSLTAVYTPGSGDIANGSVVLRLTTNAGTECLADSDNMTVNIDALPVVDAGSDATVCSSALSYTLAGTITPNTVGVTWTTTGDGSFDDATKLDAVYTFGTNDLAGGTITMTLSSDVNGTCGVQTDDLQLTIEEAPIADAGSDQDICAGSDVTLAGAISGGAISATWSTAGDGSFNDATSLTAVYTPGSGDIANGSVVLRLTTNAGTECLADSDNMTVNIDALPVVDAGADATVCSFALSYTLAGTITPNTVGVTWTTTGDGSFDDASKLDAVYTFGPGDLAGGTITMTLSSDVNGTCGVQTDDLLLTIEEAPIADAGSDQDICAGSDVTLAGVISGGATSSTWSTAGDGSFDDATSLTAVYTPGSGDITNGSVVLTLTTNSGSECPLAEDNMTVNIDALPVVDAGADATVCSSALSYTLAGTITPNTVGVTWTTTGDGSFDDASKLDAVYTFGTNDLAGGTITMTLSSDVNGTCGIQTDDLQLTIEESPIADAGSDQDICAGSDVTLAGVISGGATSATWSTAGDGSFDDATSLTAVYTPGSGDITNGSVVLTLTTNAGTECLADSDNMTVNIDALPVVDAGSDATVCSSALSYTLAGTVTPNTVGVTWTTTGDGSFDDASKLDAVYTFGPDDLAGGVITMTLSSDVNGTCGVQTDDMELTIEESPIADAGADQDICAGSDVTLAGVISGGATSSTWSTAGDGSFDDATSLTAVYTPGSGDITNGSVVLTLTTNVGTECLADSDNMTVNIDALPVVDAGSDATVCSSALSYTLAGTITPNTVGVTWTTTGDGSFDDASKLDAVYTFGPDDLAGGNITMTLSSDVNGTCGVQTDDMELTIEESPIADAGADQDICAGSDVTLAGVIFGGATSSTWSTAGDGSFDDATSLTAVYTPGSGDITNGSVVLTLTTNAGTECLADSDNMTVNIDALPVVDAGSDATVCSSALSYTLAGTITPNTVGVTWTTTGDGSFDDASKLDAVYTFGFGDLAGGTITMILSSDVNGTCGVQTDDLQLTIEESPVVDAGADQQICATDIITLAGNISGDYDTFVWSTNGGDGVFTNENTLTPTYTPGVGDIANGSVNIMLSAEKAGGICGIISDDLDVVINNLEFSVIANQSACESFDLNNAVDQLTSGANLTFYDGDPNAGGNVISAVVTADGAYWVGATLGSCSEALPVNVVITPLTNVTFNVTQVENQNDRIVFAITSDGVTDLHGMQFSVQWDDMIFGNPMVNSFNSAISPAINPTTDIVFAPGNLTFSWSSDAINAQTLANGEVLFEIQLDRLTCGGTGNIAISSIPTAIEVIVGDALCQANVSTNDSDFGIIDPVVVTLDRSQDEQSCNGNDGEIEVSATGGDLNYTFIWADDASITIGERTGLAPGSYEVIARDGFGCESAPLVVVINPSTNSPILTLEEVRDETVCNAADGYILLKVENGTPDYTFVWADDNTINSGERNNLTPGDYEVHVTDANGCNSNTLNITVNPSADGPVVTFTKTDEQNCNSHDGTIQVQVSGGTADYTYVWADDNTITTAERTGLAPGIYTVTVSDANGCTASPVDIEILPSSNRPVVLVDDKIDEGGCNANDGEITLSTTDGTAPFTYHWDDAPSETSNYRNNLAPGDYVVSSTDATGCTSDAITVTILPSSDQPIITLEDSEDESTCNANDGSLEISVLGGDGNYTYAWEDDASINLPIRTDLAPGTYTVTVTEGNGCVSDPFSVEILSAPNTPSVHLITKTDETGCNLNNGTIEVEGQGGLSPYTYVWADDASVTAATRDNLAPGTYEVYVQDDNGCQSTSIAIEILPSSDTPIVVLDNKEDEKECNGNDGTITVEGQGGTSPYTYIWSDDAAETAAIRSNLAPGVYEVQAVDAAGCTSTPISIEILPSSDTPMISLVEKIDETGCNLGDGTIEVAGQGGTGVNYTYKWSDDASATEARRTGLAVGEYTISVIDEAGCESEAIVVEILPSTNTPVIVLDDSTDETSCNLNDGTITVSGQGGTGNGYVFNWSDDASITDGNRTGLAPGDYTVSVQDDAGCESTTITVTINRASDVPTVSIDEVIDEQSCNANDGEIRVSGQGGSTTGYTFIWEDDASITVGERLNLAPGDYTVSVQDASGCISDAVLVTVNPSGDAPTIVLDTKTDETTCGANNGTITVAGQDGTAPYTYIWSDDATETAAIRTNLAPGIYEVQAVDAAGCTSTPISIEILPSSDTPMISLVEKIDETGCNLGDGTIEVAGQGGTGVNYTYKWSDDASATEARRTGLAVGEYTISLIDEAGCESEAIVVEILPSTNTPEIVLDDSTDETSCNLNDGTITVSGQGGTGNGYVFNWSDDASITDGNRTGLAPGDYTVSVQDDAGCESNTITVTINRASNVPTVSIDEVIDEQSCNANDGEIRVSGQGGSTTGYTFIWADDASITVGERLNLAPGDYTVSVQDASGCISDAVIVTVNPSGDAPTIVLDTKTDETTCGANNGTITVEGQDGTSPYTYIWSDDATETAAIRSNLAPGVYEVQAVDAAGCTSTPISIEILPSSDTPMISLVEKIDETGCNLGDGTIEVAGQGGTGVNYTYKWSDDASATEARRTGLAVGEYTISLIDEAGCESEAIVVEILPSTSTPVIVLDDATDETSCNLNDGTITVSGQGGTGNGYVFNWSDDASITDGNRTGLAPGDYTVSVQDDAGCESTTITVTINRAGDVPTVSIDEVIDEQSCNANDGEIRVSGQGGSTTGYTFIWADDASITVGERLNLVPGDYTVSVQDDSGCVSDAVVVTVNRAGDVPTVVLDNKTDESTCNGNDGTITVIGQGGNGNYTFAWADDTDITIGERTGLSPGIYTVTVTDDATCMSDPLDIEILPASDGPSVVLVSKQDEQFCNAEDGAIEVAAEDGDGSYTYIWSDDASLNTNVRTALTPGIYAVSVEDGRGCISDVLEIEILPATNYPEVTLDSKVDESDCEAADGQITVVASNGSDTNYTYIWADDASVNSATRTGLTAGTYQVVVQDGNGCQSDPLFVEIENPDHCFECSRDLITAVSTNAEKCNGSADGAIVVQVTGAPNGTVFFYEIDGDRGTFTTPFIEVTTINGLGISAGTYQVLIGIDGGDADCIQEKTANVSTALGLNTSFDVNDASCDTADGTIRTIVTPTTGTESFELFDNAQNSIATSSTGLFENLAADEYYVQVTDEDCSTEMLRVVVGDDCGSVVDCSTLEIEVNATNPTCDKPETGMIVLTPNQAANFTYQLITAEETIEQDNGLFQNLLAGEYTYIVTSADNNCQKSGKVFLDGNSDIDVQWSIEPSSCNNNDGEIHLRISGGEQPYAYKFNGQDYSLPEDGIIPGLSRGEYVFEVIDAKGCSVIREIEVTSPDLVYYRDPIITPPSCEGNGKDGAFTIRVDEAQTSAPAPYYISLNGGAFEQMFDKKMTYEGLTNGEYQVVLKAGSPDAGCPNELLVSITGGVLSVTFDVNTTDQGCIDESAMVEVTNIFGTAEVETTLQLFKKVGSSESLVEEITEDFTDFNTFTFDQNIVPGDYFVKGFQFVAGCTVESRSDVYTIIGPGSEMAIEGIEVIRLSFEDRGSGIIGVKDFFRSGLGGYEVRIHQIAPEKPGQILPEQDWIAIDDQRIIGDVYEEQWEQLPAGSYQIEFRDRKGEGCLVISEEIYLEADPSVWIPNVFTPNGDGVNETFYVRNMPEGDEEGGWKMVITNQWGGIVYKNDDYRKENAWRANGLPDGTYFYSLDAKEHGKFSGWVEVFKGRISSN</sequence>
<dbReference type="InterPro" id="IPR025667">
    <property type="entry name" value="SprB_repeat"/>
</dbReference>
<accession>A0AAN5AK80</accession>
<evidence type="ECO:0000313" key="4">
    <source>
        <dbReference type="Proteomes" id="UP001310022"/>
    </source>
</evidence>
<comment type="caution">
    <text evidence="3">The sequence shown here is derived from an EMBL/GenBank/DDBJ whole genome shotgun (WGS) entry which is preliminary data.</text>
</comment>
<evidence type="ECO:0000256" key="1">
    <source>
        <dbReference type="SAM" id="SignalP"/>
    </source>
</evidence>
<evidence type="ECO:0000259" key="2">
    <source>
        <dbReference type="Pfam" id="PF19081"/>
    </source>
</evidence>
<gene>
    <name evidence="3" type="ORF">PEDI_07280</name>
</gene>
<feature type="domain" description="Ig-like" evidence="2">
    <location>
        <begin position="227"/>
        <end position="308"/>
    </location>
</feature>
<evidence type="ECO:0000313" key="3">
    <source>
        <dbReference type="EMBL" id="GJM60176.1"/>
    </source>
</evidence>
<dbReference type="InterPro" id="IPR044023">
    <property type="entry name" value="Ig_7"/>
</dbReference>
<dbReference type="Pfam" id="PF13573">
    <property type="entry name" value="SprB"/>
    <property type="match status" value="9"/>
</dbReference>
<protein>
    <recommendedName>
        <fullName evidence="2">Ig-like domain-containing protein</fullName>
    </recommendedName>
</protein>
<keyword evidence="4" id="KW-1185">Reference proteome</keyword>
<dbReference type="Gene3D" id="2.60.40.10">
    <property type="entry name" value="Immunoglobulins"/>
    <property type="match status" value="4"/>
</dbReference>
<keyword evidence="1" id="KW-0732">Signal</keyword>
<dbReference type="EMBL" id="BQKE01000001">
    <property type="protein sequence ID" value="GJM60176.1"/>
    <property type="molecule type" value="Genomic_DNA"/>
</dbReference>
<dbReference type="Gene3D" id="2.60.40.740">
    <property type="match status" value="5"/>
</dbReference>
<dbReference type="Pfam" id="PF13585">
    <property type="entry name" value="CHU_C"/>
    <property type="match status" value="1"/>
</dbReference>
<dbReference type="Proteomes" id="UP001310022">
    <property type="component" value="Unassembled WGS sequence"/>
</dbReference>
<name>A0AAN5AK80_9BACT</name>
<feature type="signal peptide" evidence="1">
    <location>
        <begin position="1"/>
        <end position="18"/>
    </location>
</feature>
<feature type="chain" id="PRO_5042973665" description="Ig-like domain-containing protein" evidence="1">
    <location>
        <begin position="19"/>
        <end position="4369"/>
    </location>
</feature>